<comment type="caution">
    <text evidence="1">The sequence shown here is derived from an EMBL/GenBank/DDBJ whole genome shotgun (WGS) entry which is preliminary data.</text>
</comment>
<proteinExistence type="predicted"/>
<evidence type="ECO:0000313" key="1">
    <source>
        <dbReference type="EMBL" id="PMB67328.1"/>
    </source>
</evidence>
<dbReference type="AlphaFoldDB" id="A0A2N6NJ72"/>
<dbReference type="Proteomes" id="UP000235728">
    <property type="component" value="Unassembled WGS sequence"/>
</dbReference>
<organism evidence="1 2">
    <name type="scientific">Beauveria bassiana</name>
    <name type="common">White muscardine disease fungus</name>
    <name type="synonym">Tritirachium shiotae</name>
    <dbReference type="NCBI Taxonomy" id="176275"/>
    <lineage>
        <taxon>Eukaryota</taxon>
        <taxon>Fungi</taxon>
        <taxon>Dikarya</taxon>
        <taxon>Ascomycota</taxon>
        <taxon>Pezizomycotina</taxon>
        <taxon>Sordariomycetes</taxon>
        <taxon>Hypocreomycetidae</taxon>
        <taxon>Hypocreales</taxon>
        <taxon>Cordycipitaceae</taxon>
        <taxon>Beauveria</taxon>
    </lineage>
</organism>
<protein>
    <submittedName>
        <fullName evidence="1">Uncharacterized protein</fullName>
    </submittedName>
</protein>
<dbReference type="EMBL" id="MRVG01000007">
    <property type="protein sequence ID" value="PMB67328.1"/>
    <property type="molecule type" value="Genomic_DNA"/>
</dbReference>
<accession>A0A2N6NJ72</accession>
<sequence>MDPLRHPTPSQKAKEVALCNLVHLVVDAPVRSRRCRRHYRKGVRFVIHGLPHWARVKLSVELRSKKSLSCIQV</sequence>
<name>A0A2N6NJ72_BEABA</name>
<reference evidence="1 2" key="1">
    <citation type="journal article" date="2016" name="Appl. Microbiol. Biotechnol.">
        <title>Characterization of T-DNA insertion mutants with decreased virulence in the entomopathogenic fungus Beauveria bassiana JEF-007.</title>
        <authorList>
            <person name="Kim S."/>
            <person name="Lee S.J."/>
            <person name="Nai Y.S."/>
            <person name="Yu J.S."/>
            <person name="Lee M.R."/>
            <person name="Yang Y.T."/>
            <person name="Kim J.S."/>
        </authorList>
    </citation>
    <scope>NUCLEOTIDE SEQUENCE [LARGE SCALE GENOMIC DNA]</scope>
    <source>
        <strain evidence="1 2">JEF-007</strain>
    </source>
</reference>
<gene>
    <name evidence="1" type="ORF">BM221_006992</name>
</gene>
<evidence type="ECO:0000313" key="2">
    <source>
        <dbReference type="Proteomes" id="UP000235728"/>
    </source>
</evidence>